<dbReference type="InterPro" id="IPR038765">
    <property type="entry name" value="Papain-like_cys_pep_sf"/>
</dbReference>
<organism evidence="1 2">
    <name type="scientific">Phoxinus phoxinus</name>
    <name type="common">Eurasian minnow</name>
    <dbReference type="NCBI Taxonomy" id="58324"/>
    <lineage>
        <taxon>Eukaryota</taxon>
        <taxon>Metazoa</taxon>
        <taxon>Chordata</taxon>
        <taxon>Craniata</taxon>
        <taxon>Vertebrata</taxon>
        <taxon>Euteleostomi</taxon>
        <taxon>Actinopterygii</taxon>
        <taxon>Neopterygii</taxon>
        <taxon>Teleostei</taxon>
        <taxon>Ostariophysi</taxon>
        <taxon>Cypriniformes</taxon>
        <taxon>Leuciscidae</taxon>
        <taxon>Phoxininae</taxon>
        <taxon>Phoxinus</taxon>
    </lineage>
</organism>
<protein>
    <submittedName>
        <fullName evidence="1">Uncharacterized protein</fullName>
    </submittedName>
</protein>
<sequence>MLDTLLAPLTQDPGLKKTGRDLGVSLQQCTENSCAVYMLMYALSTCTSCPLIFTEEEVPLIRQWWCIQLMERFCLEGHGQRFAYWTKEASQLLQGTLEPVFRVSKSTTTKLSLNKRVVVEEDTDKVQQPIIVRDLLTALYWVRSHRDLFRKEVTEPAFLQMNGDQQQNALRKVLEGAKDDFLFIFQCLDDMETLLSYCADEQGLKVNAMFVRESESERVRACEREHASESV</sequence>
<dbReference type="AlphaFoldDB" id="A0AAN9HK28"/>
<dbReference type="SUPFAM" id="SSF54001">
    <property type="entry name" value="Cysteine proteinases"/>
    <property type="match status" value="1"/>
</dbReference>
<dbReference type="EMBL" id="JAYKXH010000002">
    <property type="protein sequence ID" value="KAK7175568.1"/>
    <property type="molecule type" value="Genomic_DNA"/>
</dbReference>
<dbReference type="Proteomes" id="UP001364617">
    <property type="component" value="Unassembled WGS sequence"/>
</dbReference>
<evidence type="ECO:0000313" key="1">
    <source>
        <dbReference type="EMBL" id="KAK7175568.1"/>
    </source>
</evidence>
<reference evidence="1 2" key="1">
    <citation type="submission" date="2024-02" db="EMBL/GenBank/DDBJ databases">
        <title>Chromosome-level genome assembly of the Eurasian Minnow (Phoxinus phoxinus).</title>
        <authorList>
            <person name="Oriowo T.O."/>
            <person name="Martin S."/>
            <person name="Stange M."/>
            <person name="Chrysostomakis Y."/>
            <person name="Brown T."/>
            <person name="Winkler S."/>
            <person name="Kukowka S."/>
            <person name="Myers E.W."/>
            <person name="Bohne A."/>
        </authorList>
    </citation>
    <scope>NUCLEOTIDE SEQUENCE [LARGE SCALE GENOMIC DNA]</scope>
    <source>
        <strain evidence="1">ZFMK-TIS-60720</strain>
        <tissue evidence="1">Whole Organism</tissue>
    </source>
</reference>
<accession>A0AAN9HK28</accession>
<comment type="caution">
    <text evidence="1">The sequence shown here is derived from an EMBL/GenBank/DDBJ whole genome shotgun (WGS) entry which is preliminary data.</text>
</comment>
<gene>
    <name evidence="1" type="ORF">R3I93_002479</name>
</gene>
<keyword evidence="2" id="KW-1185">Reference proteome</keyword>
<evidence type="ECO:0000313" key="2">
    <source>
        <dbReference type="Proteomes" id="UP001364617"/>
    </source>
</evidence>
<proteinExistence type="predicted"/>
<name>A0AAN9HK28_9TELE</name>